<protein>
    <recommendedName>
        <fullName evidence="3">Small RNA 2'-O-methyltransferase</fullName>
        <ecNumber evidence="12">2.1.1.386</ecNumber>
    </recommendedName>
    <alternativeName>
        <fullName evidence="11">HEN1 methyltransferase homolog 1</fullName>
    </alternativeName>
</protein>
<dbReference type="GO" id="GO:0030422">
    <property type="term" value="P:siRNA processing"/>
    <property type="evidence" value="ECO:0007669"/>
    <property type="project" value="TreeGrafter"/>
</dbReference>
<dbReference type="GO" id="GO:0001510">
    <property type="term" value="P:RNA methylation"/>
    <property type="evidence" value="ECO:0007669"/>
    <property type="project" value="InterPro"/>
</dbReference>
<evidence type="ECO:0000256" key="7">
    <source>
        <dbReference type="ARBA" id="ARBA00022723"/>
    </source>
</evidence>
<evidence type="ECO:0000313" key="15">
    <source>
        <dbReference type="Proteomes" id="UP000515145"/>
    </source>
</evidence>
<evidence type="ECO:0000256" key="1">
    <source>
        <dbReference type="ARBA" id="ARBA00001946"/>
    </source>
</evidence>
<evidence type="ECO:0000256" key="6">
    <source>
        <dbReference type="ARBA" id="ARBA00022691"/>
    </source>
</evidence>
<evidence type="ECO:0000256" key="13">
    <source>
        <dbReference type="ARBA" id="ARBA00048418"/>
    </source>
</evidence>
<evidence type="ECO:0000256" key="8">
    <source>
        <dbReference type="ARBA" id="ARBA00022842"/>
    </source>
</evidence>
<feature type="compositionally biased region" description="Basic and acidic residues" evidence="14">
    <location>
        <begin position="386"/>
        <end position="395"/>
    </location>
</feature>
<keyword evidence="9" id="KW-0694">RNA-binding</keyword>
<dbReference type="InterPro" id="IPR029063">
    <property type="entry name" value="SAM-dependent_MTases_sf"/>
</dbReference>
<feature type="region of interest" description="Disordered" evidence="14">
    <location>
        <begin position="380"/>
        <end position="407"/>
    </location>
</feature>
<evidence type="ECO:0000256" key="12">
    <source>
        <dbReference type="ARBA" id="ARBA00035025"/>
    </source>
</evidence>
<keyword evidence="6" id="KW-0949">S-adenosyl-L-methionine</keyword>
<comment type="catalytic activity">
    <reaction evidence="13">
        <text>small RNA 3'-end nucleotide + S-adenosyl-L-methionine = small RNA 3'-end 2'-O-methylnucleotide + S-adenosyl-L-homocysteine + H(+)</text>
        <dbReference type="Rhea" id="RHEA:37887"/>
        <dbReference type="Rhea" id="RHEA-COMP:10415"/>
        <dbReference type="Rhea" id="RHEA-COMP:10416"/>
        <dbReference type="ChEBI" id="CHEBI:15378"/>
        <dbReference type="ChEBI" id="CHEBI:57856"/>
        <dbReference type="ChEBI" id="CHEBI:59789"/>
        <dbReference type="ChEBI" id="CHEBI:74896"/>
        <dbReference type="ChEBI" id="CHEBI:74898"/>
        <dbReference type="EC" id="2.1.1.386"/>
    </reaction>
</comment>
<accession>A0A6P7HVM5</accession>
<dbReference type="InParanoid" id="A0A6P7HVM5"/>
<keyword evidence="15" id="KW-1185">Reference proteome</keyword>
<comment type="cofactor">
    <cofactor evidence="1">
        <name>Mg(2+)</name>
        <dbReference type="ChEBI" id="CHEBI:18420"/>
    </cofactor>
</comment>
<keyword evidence="5" id="KW-0808">Transferase</keyword>
<keyword evidence="10" id="KW-0943">RNA-mediated gene silencing</keyword>
<evidence type="ECO:0000256" key="14">
    <source>
        <dbReference type="SAM" id="MobiDB-lite"/>
    </source>
</evidence>
<dbReference type="Proteomes" id="UP000515145">
    <property type="component" value="Chromosome 4"/>
</dbReference>
<evidence type="ECO:0000256" key="4">
    <source>
        <dbReference type="ARBA" id="ARBA00022603"/>
    </source>
</evidence>
<dbReference type="OrthoDB" id="2154311at2759"/>
<organism evidence="15 16">
    <name type="scientific">Parambassis ranga</name>
    <name type="common">Indian glassy fish</name>
    <dbReference type="NCBI Taxonomy" id="210632"/>
    <lineage>
        <taxon>Eukaryota</taxon>
        <taxon>Metazoa</taxon>
        <taxon>Chordata</taxon>
        <taxon>Craniata</taxon>
        <taxon>Vertebrata</taxon>
        <taxon>Euteleostomi</taxon>
        <taxon>Actinopterygii</taxon>
        <taxon>Neopterygii</taxon>
        <taxon>Teleostei</taxon>
        <taxon>Neoteleostei</taxon>
        <taxon>Acanthomorphata</taxon>
        <taxon>Ovalentaria</taxon>
        <taxon>Ambassidae</taxon>
        <taxon>Parambassis</taxon>
    </lineage>
</organism>
<dbReference type="RefSeq" id="XP_028259770.1">
    <property type="nucleotide sequence ID" value="XM_028403969.1"/>
</dbReference>
<dbReference type="GO" id="GO:0090486">
    <property type="term" value="F:small RNA 2'-O-methyltransferase activity"/>
    <property type="evidence" value="ECO:0007669"/>
    <property type="project" value="UniProtKB-EC"/>
</dbReference>
<dbReference type="SUPFAM" id="SSF53335">
    <property type="entry name" value="S-adenosyl-L-methionine-dependent methyltransferases"/>
    <property type="match status" value="1"/>
</dbReference>
<keyword evidence="7" id="KW-0479">Metal-binding</keyword>
<dbReference type="InterPro" id="IPR026610">
    <property type="entry name" value="Hen1"/>
</dbReference>
<dbReference type="GO" id="GO:0046872">
    <property type="term" value="F:metal ion binding"/>
    <property type="evidence" value="ECO:0007669"/>
    <property type="project" value="UniProtKB-KW"/>
</dbReference>
<keyword evidence="8" id="KW-0460">Magnesium</keyword>
<evidence type="ECO:0000256" key="9">
    <source>
        <dbReference type="ARBA" id="ARBA00022884"/>
    </source>
</evidence>
<comment type="similarity">
    <text evidence="2">Belongs to the methyltransferase superfamily. HEN1 family.</text>
</comment>
<dbReference type="FunFam" id="3.40.50.150:FF:000124">
    <property type="entry name" value="HEN methyltransferase 1"/>
    <property type="match status" value="1"/>
</dbReference>
<dbReference type="GO" id="GO:0005737">
    <property type="term" value="C:cytoplasm"/>
    <property type="evidence" value="ECO:0007669"/>
    <property type="project" value="TreeGrafter"/>
</dbReference>
<dbReference type="GeneID" id="114434643"/>
<dbReference type="FunCoup" id="A0A6P7HVM5">
    <property type="interactions" value="8"/>
</dbReference>
<sequence>MDPVFNPPLHRQRHQFVLDFVKKNKPKKVVDLGCSDCTLLKKLKFHREIELLAGVDINGATVKKKMRALAPMSTDYLQPTYDQLRVELYQGSVTQRDARLRGFDLVTCIELIEHLTLADVELFSAVVFGYMTPKAVIISTPNSEFNALFPGVTGFRHSDHKFEWTRAEFRSWAMKVCLDHDYEVEFTGVGKASPGQQESIGFCSQIGVFHRLGLRDSCNTALADSGDDVCSYTLLHSINYPTLRDNNTMRRVLVSEVLYWAEKLKNRWMEEMTFGLTESEQCMEEMEEMQTACGGKEMTTEVEQCDEVLDLSESHRCVSIPLAVLWSSCPKVCALSGSLTNLRHILMDNPEIKLNQDGSAVLVQYQEDDRDTEEVDVDLDDSGFAETRRFSHPAEQEDWDAEAAAAL</sequence>
<dbReference type="EC" id="2.1.1.386" evidence="12"/>
<evidence type="ECO:0000256" key="10">
    <source>
        <dbReference type="ARBA" id="ARBA00023158"/>
    </source>
</evidence>
<evidence type="ECO:0000256" key="2">
    <source>
        <dbReference type="ARBA" id="ARBA00009026"/>
    </source>
</evidence>
<keyword evidence="4" id="KW-0489">Methyltransferase</keyword>
<evidence type="ECO:0000256" key="3">
    <source>
        <dbReference type="ARBA" id="ARBA00021330"/>
    </source>
</evidence>
<dbReference type="AlphaFoldDB" id="A0A6P7HVM5"/>
<reference evidence="16" key="1">
    <citation type="submission" date="2025-08" db="UniProtKB">
        <authorList>
            <consortium name="RefSeq"/>
        </authorList>
    </citation>
    <scope>IDENTIFICATION</scope>
</reference>
<dbReference type="Gene3D" id="3.40.50.150">
    <property type="entry name" value="Vaccinia Virus protein VP39"/>
    <property type="match status" value="1"/>
</dbReference>
<evidence type="ECO:0000256" key="11">
    <source>
        <dbReference type="ARBA" id="ARBA00029981"/>
    </source>
</evidence>
<dbReference type="CTD" id="113802"/>
<evidence type="ECO:0000313" key="16">
    <source>
        <dbReference type="RefSeq" id="XP_028259770.1"/>
    </source>
</evidence>
<dbReference type="PANTHER" id="PTHR21404:SF3">
    <property type="entry name" value="SMALL RNA 2'-O-METHYLTRANSFERASE"/>
    <property type="match status" value="1"/>
</dbReference>
<dbReference type="GO" id="GO:0034587">
    <property type="term" value="P:piRNA processing"/>
    <property type="evidence" value="ECO:0007669"/>
    <property type="project" value="TreeGrafter"/>
</dbReference>
<gene>
    <name evidence="16" type="primary">henmt1</name>
</gene>
<dbReference type="GO" id="GO:0003723">
    <property type="term" value="F:RNA binding"/>
    <property type="evidence" value="ECO:0007669"/>
    <property type="project" value="UniProtKB-KW"/>
</dbReference>
<dbReference type="GO" id="GO:0005634">
    <property type="term" value="C:nucleus"/>
    <property type="evidence" value="ECO:0007669"/>
    <property type="project" value="TreeGrafter"/>
</dbReference>
<name>A0A6P7HVM5_9TELE</name>
<dbReference type="PANTHER" id="PTHR21404">
    <property type="entry name" value="HEN1"/>
    <property type="match status" value="1"/>
</dbReference>
<evidence type="ECO:0000256" key="5">
    <source>
        <dbReference type="ARBA" id="ARBA00022679"/>
    </source>
</evidence>
<proteinExistence type="inferred from homology"/>